<feature type="domain" description="BMC circularly permuted" evidence="3">
    <location>
        <begin position="5"/>
        <end position="107"/>
    </location>
</feature>
<evidence type="ECO:0000256" key="1">
    <source>
        <dbReference type="ARBA" id="ARBA00024322"/>
    </source>
</evidence>
<feature type="domain" description="BMC circularly permuted" evidence="3">
    <location>
        <begin position="108"/>
        <end position="209"/>
    </location>
</feature>
<proteinExistence type="predicted"/>
<evidence type="ECO:0000313" key="4">
    <source>
        <dbReference type="EMBL" id="PWR00589.1"/>
    </source>
</evidence>
<name>A0A317CPU8_9GAMM</name>
<dbReference type="InterPro" id="IPR044870">
    <property type="entry name" value="BMC_CP"/>
</dbReference>
<comment type="subcellular location">
    <subcellularLocation>
        <location evidence="1">Bacterial microcompartment</location>
    </subcellularLocation>
</comment>
<evidence type="ECO:0000256" key="2">
    <source>
        <dbReference type="ARBA" id="ARBA00024446"/>
    </source>
</evidence>
<dbReference type="InterPro" id="IPR037233">
    <property type="entry name" value="CcmK-like_sf"/>
</dbReference>
<dbReference type="AlphaFoldDB" id="A0A317CPU8"/>
<dbReference type="OrthoDB" id="5800762at2"/>
<dbReference type="SMART" id="SM00877">
    <property type="entry name" value="BMC"/>
    <property type="match status" value="1"/>
</dbReference>
<keyword evidence="2" id="KW-1283">Bacterial microcompartment</keyword>
<dbReference type="PROSITE" id="PS51931">
    <property type="entry name" value="BMC_CP"/>
    <property type="match status" value="2"/>
</dbReference>
<keyword evidence="5" id="KW-1185">Reference proteome</keyword>
<comment type="caution">
    <text evidence="4">The sequence shown here is derived from an EMBL/GenBank/DDBJ whole genome shotgun (WGS) entry which is preliminary data.</text>
</comment>
<dbReference type="Proteomes" id="UP000245539">
    <property type="component" value="Unassembled WGS sequence"/>
</dbReference>
<evidence type="ECO:0000259" key="3">
    <source>
        <dbReference type="PROSITE" id="PS51931"/>
    </source>
</evidence>
<dbReference type="Gene3D" id="3.30.70.1710">
    <property type="match status" value="2"/>
</dbReference>
<protein>
    <recommendedName>
        <fullName evidence="3">BMC circularly permuted domain-containing protein</fullName>
    </recommendedName>
</protein>
<organism evidence="4 5">
    <name type="scientific">Leucothrix pacifica</name>
    <dbReference type="NCBI Taxonomy" id="1247513"/>
    <lineage>
        <taxon>Bacteria</taxon>
        <taxon>Pseudomonadati</taxon>
        <taxon>Pseudomonadota</taxon>
        <taxon>Gammaproteobacteria</taxon>
        <taxon>Thiotrichales</taxon>
        <taxon>Thiotrichaceae</taxon>
        <taxon>Leucothrix</taxon>
    </lineage>
</organism>
<dbReference type="SUPFAM" id="SSF143414">
    <property type="entry name" value="CcmK-like"/>
    <property type="match status" value="1"/>
</dbReference>
<accession>A0A317CPU8</accession>
<reference evidence="4 5" key="1">
    <citation type="submission" date="2018-05" db="EMBL/GenBank/DDBJ databases">
        <title>Leucothrix arctica sp. nov., isolated from Arctic seawater.</title>
        <authorList>
            <person name="Choi A."/>
            <person name="Baek K."/>
        </authorList>
    </citation>
    <scope>NUCLEOTIDE SEQUENCE [LARGE SCALE GENOMIC DNA]</scope>
    <source>
        <strain evidence="4 5">JCM 18388</strain>
    </source>
</reference>
<dbReference type="CDD" id="cd07051">
    <property type="entry name" value="BMC_like_1_repeat1"/>
    <property type="match status" value="1"/>
</dbReference>
<dbReference type="InterPro" id="IPR000249">
    <property type="entry name" value="BMC_dom"/>
</dbReference>
<sequence>MDNVNLRVYSFIDSLQPQLASYLGTSSQGFLPIPGDACLWIEVSPSMAVHRLSDIALKQTNVRLGQQVVERAFGSMEIHYSNQSEVQAAGGAILQEIRQDISQRDQCKIAWKEIISAITPDHATLINRQVRMGSMMIPGKSMFILETEPAGYIVYAANEAEKGAHVTLVDMKAFGSFGRLIMMGSEAETQQAMFAAERAIANLNQQSGY</sequence>
<dbReference type="EMBL" id="QGKM01000002">
    <property type="protein sequence ID" value="PWR00589.1"/>
    <property type="molecule type" value="Genomic_DNA"/>
</dbReference>
<dbReference type="RefSeq" id="WP_109835764.1">
    <property type="nucleotide sequence ID" value="NZ_QGKM01000002.1"/>
</dbReference>
<dbReference type="GO" id="GO:0031469">
    <property type="term" value="C:bacterial microcompartment"/>
    <property type="evidence" value="ECO:0007669"/>
    <property type="project" value="UniProtKB-SubCell"/>
</dbReference>
<dbReference type="CDD" id="cd07052">
    <property type="entry name" value="BMC_like_1_repeat2"/>
    <property type="match status" value="1"/>
</dbReference>
<gene>
    <name evidence="4" type="ORF">DKW60_00820</name>
</gene>
<evidence type="ECO:0000313" key="5">
    <source>
        <dbReference type="Proteomes" id="UP000245539"/>
    </source>
</evidence>